<feature type="chain" id="PRO_5044841761" description="Plastocyanin-like domain-containing protein" evidence="6">
    <location>
        <begin position="18"/>
        <end position="444"/>
    </location>
</feature>
<accession>A0ABD3NNB9</accession>
<evidence type="ECO:0000256" key="6">
    <source>
        <dbReference type="SAM" id="SignalP"/>
    </source>
</evidence>
<evidence type="ECO:0000313" key="8">
    <source>
        <dbReference type="EMBL" id="KAL3776557.1"/>
    </source>
</evidence>
<keyword evidence="9" id="KW-1185">Reference proteome</keyword>
<reference evidence="8 9" key="1">
    <citation type="submission" date="2024-10" db="EMBL/GenBank/DDBJ databases">
        <title>Updated reference genomes for cyclostephanoid diatoms.</title>
        <authorList>
            <person name="Roberts W.R."/>
            <person name="Alverson A.J."/>
        </authorList>
    </citation>
    <scope>NUCLEOTIDE SEQUENCE [LARGE SCALE GENOMIC DNA]</scope>
    <source>
        <strain evidence="8 9">AJA010-31</strain>
    </source>
</reference>
<name>A0ABD3NNB9_9STRA</name>
<evidence type="ECO:0000313" key="9">
    <source>
        <dbReference type="Proteomes" id="UP001530400"/>
    </source>
</evidence>
<dbReference type="InterPro" id="IPR045087">
    <property type="entry name" value="Cu-oxidase_fam"/>
</dbReference>
<evidence type="ECO:0000256" key="5">
    <source>
        <dbReference type="SAM" id="MobiDB-lite"/>
    </source>
</evidence>
<organism evidence="8 9">
    <name type="scientific">Cyclotella atomus</name>
    <dbReference type="NCBI Taxonomy" id="382360"/>
    <lineage>
        <taxon>Eukaryota</taxon>
        <taxon>Sar</taxon>
        <taxon>Stramenopiles</taxon>
        <taxon>Ochrophyta</taxon>
        <taxon>Bacillariophyta</taxon>
        <taxon>Coscinodiscophyceae</taxon>
        <taxon>Thalassiosirophycidae</taxon>
        <taxon>Stephanodiscales</taxon>
        <taxon>Stephanodiscaceae</taxon>
        <taxon>Cyclotella</taxon>
    </lineage>
</organism>
<keyword evidence="2" id="KW-0479">Metal-binding</keyword>
<dbReference type="AlphaFoldDB" id="A0ABD3NNB9"/>
<evidence type="ECO:0000259" key="7">
    <source>
        <dbReference type="Pfam" id="PF07732"/>
    </source>
</evidence>
<dbReference type="SUPFAM" id="SSF49503">
    <property type="entry name" value="Cupredoxins"/>
    <property type="match status" value="2"/>
</dbReference>
<dbReference type="PANTHER" id="PTHR11709">
    <property type="entry name" value="MULTI-COPPER OXIDASE"/>
    <property type="match status" value="1"/>
</dbReference>
<dbReference type="GO" id="GO:0046872">
    <property type="term" value="F:metal ion binding"/>
    <property type="evidence" value="ECO:0007669"/>
    <property type="project" value="UniProtKB-KW"/>
</dbReference>
<evidence type="ECO:0000256" key="3">
    <source>
        <dbReference type="ARBA" id="ARBA00023002"/>
    </source>
</evidence>
<gene>
    <name evidence="8" type="ORF">ACHAWO_001741</name>
</gene>
<dbReference type="PANTHER" id="PTHR11709:SF394">
    <property type="entry name" value="FI03373P-RELATED"/>
    <property type="match status" value="1"/>
</dbReference>
<feature type="domain" description="Plastocyanin-like" evidence="7">
    <location>
        <begin position="43"/>
        <end position="146"/>
    </location>
</feature>
<evidence type="ECO:0000256" key="1">
    <source>
        <dbReference type="ARBA" id="ARBA00010609"/>
    </source>
</evidence>
<evidence type="ECO:0000256" key="4">
    <source>
        <dbReference type="ARBA" id="ARBA00023008"/>
    </source>
</evidence>
<comment type="caution">
    <text evidence="8">The sequence shown here is derived from an EMBL/GenBank/DDBJ whole genome shotgun (WGS) entry which is preliminary data.</text>
</comment>
<keyword evidence="4" id="KW-0186">Copper</keyword>
<dbReference type="Proteomes" id="UP001530400">
    <property type="component" value="Unassembled WGS sequence"/>
</dbReference>
<dbReference type="GO" id="GO:0016491">
    <property type="term" value="F:oxidoreductase activity"/>
    <property type="evidence" value="ECO:0007669"/>
    <property type="project" value="UniProtKB-KW"/>
</dbReference>
<keyword evidence="6" id="KW-0732">Signal</keyword>
<dbReference type="Gene3D" id="2.60.40.420">
    <property type="entry name" value="Cupredoxins - blue copper proteins"/>
    <property type="match status" value="1"/>
</dbReference>
<dbReference type="EMBL" id="JALLPJ020001094">
    <property type="protein sequence ID" value="KAL3776557.1"/>
    <property type="molecule type" value="Genomic_DNA"/>
</dbReference>
<proteinExistence type="inferred from homology"/>
<evidence type="ECO:0000256" key="2">
    <source>
        <dbReference type="ARBA" id="ARBA00022723"/>
    </source>
</evidence>
<feature type="signal peptide" evidence="6">
    <location>
        <begin position="1"/>
        <end position="17"/>
    </location>
</feature>
<keyword evidence="3" id="KW-0560">Oxidoreductase</keyword>
<feature type="region of interest" description="Disordered" evidence="5">
    <location>
        <begin position="224"/>
        <end position="247"/>
    </location>
</feature>
<comment type="similarity">
    <text evidence="1">Belongs to the multicopper oxidase family.</text>
</comment>
<dbReference type="Pfam" id="PF07732">
    <property type="entry name" value="Cu-oxidase_3"/>
    <property type="match status" value="1"/>
</dbReference>
<sequence>MIFLAPVISFLLQGVQSAIVKYNLEITQEYVTVTSADGIDISRAGSLVNITFPGPLIEAQEGDQLVITVTNHQDGNEASIHWHGQLQAGTPYYDGVVGVSECGISSGSTAIYIFTAYPAGTYWYHSHAGAQYADGQFGPLIVHPNADTWEKEVEEEFVVLFHEWNVTPAFVELAQLKAGMQLGGMYSSSTSMNDTSQMNNMDGMSSSSEMQTDDMANMVMEADNSSSTSMNDDTSQLNNMDDMSSSSEMQTDDMANMVMEADIPWPRGVSTLSKNESSQGEYLEPSDIDCFNCAIGSRFDFIINSTAAPGKYLIYVTDILGVNVAYPAYIVVDGGNTTFHELSKIGGSGVTTSVSFPAPLYEKTVPDATRTITLTLGGDEELYEWSINNVTAMLPSVPVYISAGEYGIEPGQIAIEPLELNEVVDIVIENPTMIRSIHTGIHFG</sequence>
<protein>
    <recommendedName>
        <fullName evidence="7">Plastocyanin-like domain-containing protein</fullName>
    </recommendedName>
</protein>
<dbReference type="InterPro" id="IPR011707">
    <property type="entry name" value="Cu-oxidase-like_N"/>
</dbReference>
<dbReference type="InterPro" id="IPR008972">
    <property type="entry name" value="Cupredoxin"/>
</dbReference>